<dbReference type="STRING" id="37752.IW18_05070"/>
<dbReference type="PANTHER" id="PTHR38471:SF2">
    <property type="entry name" value="FOUR HELIX BUNDLE PROTEIN"/>
    <property type="match status" value="1"/>
</dbReference>
<dbReference type="NCBIfam" id="TIGR02436">
    <property type="entry name" value="four helix bundle protein"/>
    <property type="match status" value="1"/>
</dbReference>
<dbReference type="SUPFAM" id="SSF158446">
    <property type="entry name" value="IVS-encoded protein-like"/>
    <property type="match status" value="1"/>
</dbReference>
<gene>
    <name evidence="2" type="ORF">B0A73_02770</name>
    <name evidence="1" type="ORF">IW18_05070</name>
</gene>
<comment type="caution">
    <text evidence="1">The sequence shown here is derived from an EMBL/GenBank/DDBJ whole genome shotgun (WGS) entry which is preliminary data.</text>
</comment>
<dbReference type="EMBL" id="MUGX01000006">
    <property type="protein sequence ID" value="OXA90673.1"/>
    <property type="molecule type" value="Genomic_DNA"/>
</dbReference>
<dbReference type="CDD" id="cd16377">
    <property type="entry name" value="23S_rRNA_IVP_like"/>
    <property type="match status" value="1"/>
</dbReference>
<evidence type="ECO:0000313" key="3">
    <source>
        <dbReference type="Proteomes" id="UP000032061"/>
    </source>
</evidence>
<dbReference type="GO" id="GO:0005840">
    <property type="term" value="C:ribosome"/>
    <property type="evidence" value="ECO:0007669"/>
    <property type="project" value="UniProtKB-KW"/>
</dbReference>
<name>A0A0D0F2C8_9FLAO</name>
<dbReference type="InterPro" id="IPR036583">
    <property type="entry name" value="23S_rRNA_IVS_sf"/>
</dbReference>
<sequence length="118" mass="13794">MEYSELGVWLEARKLVNLLYDSSKLFPKEELFGLTNQMRRAAISIPSNIAEGCGRQTSKDTIHFLHISRGSLYELETQYYLALDQNYIDQNNFNIAFEQIQTCKKLLNGFINYYKKLI</sequence>
<dbReference type="Pfam" id="PF05635">
    <property type="entry name" value="23S_rRNA_IVP"/>
    <property type="match status" value="1"/>
</dbReference>
<dbReference type="Proteomes" id="UP000198302">
    <property type="component" value="Unassembled WGS sequence"/>
</dbReference>
<dbReference type="Gene3D" id="1.20.1440.60">
    <property type="entry name" value="23S rRNA-intervening sequence"/>
    <property type="match status" value="1"/>
</dbReference>
<dbReference type="PANTHER" id="PTHR38471">
    <property type="entry name" value="FOUR HELIX BUNDLE PROTEIN"/>
    <property type="match status" value="1"/>
</dbReference>
<evidence type="ECO:0000313" key="1">
    <source>
        <dbReference type="EMBL" id="KIO53721.1"/>
    </source>
</evidence>
<dbReference type="EMBL" id="JPRK01000005">
    <property type="protein sequence ID" value="KIO53721.1"/>
    <property type="molecule type" value="Genomic_DNA"/>
</dbReference>
<dbReference type="Proteomes" id="UP000032061">
    <property type="component" value="Unassembled WGS sequence"/>
</dbReference>
<keyword evidence="4" id="KW-1185">Reference proteome</keyword>
<proteinExistence type="predicted"/>
<organism evidence="1 3">
    <name type="scientific">Flavobacterium hibernum</name>
    <dbReference type="NCBI Taxonomy" id="37752"/>
    <lineage>
        <taxon>Bacteria</taxon>
        <taxon>Pseudomonadati</taxon>
        <taxon>Bacteroidota</taxon>
        <taxon>Flavobacteriia</taxon>
        <taxon>Flavobacteriales</taxon>
        <taxon>Flavobacteriaceae</taxon>
        <taxon>Flavobacterium</taxon>
    </lineage>
</organism>
<accession>A0A0D0F2C8</accession>
<keyword evidence="1" id="KW-0687">Ribonucleoprotein</keyword>
<evidence type="ECO:0000313" key="4">
    <source>
        <dbReference type="Proteomes" id="UP000198302"/>
    </source>
</evidence>
<dbReference type="OrthoDB" id="9811959at2"/>
<protein>
    <submittedName>
        <fullName evidence="1">30S ribosomal protein S23</fullName>
    </submittedName>
    <submittedName>
        <fullName evidence="2">Four helix bundle protein</fullName>
    </submittedName>
</protein>
<evidence type="ECO:0000313" key="2">
    <source>
        <dbReference type="EMBL" id="OXA90673.1"/>
    </source>
</evidence>
<keyword evidence="1" id="KW-0689">Ribosomal protein</keyword>
<dbReference type="AlphaFoldDB" id="A0A0D0F2C8"/>
<reference evidence="2 4" key="2">
    <citation type="submission" date="2016-11" db="EMBL/GenBank/DDBJ databases">
        <title>Whole genomes of Flavobacteriaceae.</title>
        <authorList>
            <person name="Stine C."/>
            <person name="Li C."/>
            <person name="Tadesse D."/>
        </authorList>
    </citation>
    <scope>NUCLEOTIDE SEQUENCE [LARGE SCALE GENOMIC DNA]</scope>
    <source>
        <strain evidence="2 4">ATCC 51468</strain>
    </source>
</reference>
<reference evidence="1 3" key="1">
    <citation type="submission" date="2015-01" db="EMBL/GenBank/DDBJ databases">
        <title>Genome of Flavobacterium hibernum DSM 12611.</title>
        <authorList>
            <person name="Stropko S.J."/>
            <person name="Pipes S.E."/>
            <person name="Newman J.D."/>
        </authorList>
    </citation>
    <scope>NUCLEOTIDE SEQUENCE [LARGE SCALE GENOMIC DNA]</scope>
    <source>
        <strain evidence="1 3">DSM 12611</strain>
    </source>
</reference>
<dbReference type="InterPro" id="IPR012657">
    <property type="entry name" value="23S_rRNA-intervening_sequence"/>
</dbReference>
<dbReference type="RefSeq" id="WP_041516496.1">
    <property type="nucleotide sequence ID" value="NZ_JPRK01000005.1"/>
</dbReference>